<reference evidence="1 2" key="1">
    <citation type="submission" date="2023-02" db="EMBL/GenBank/DDBJ databases">
        <title>Entomopathogenic bacteria.</title>
        <authorList>
            <person name="Machado R.A."/>
        </authorList>
    </citation>
    <scope>NUCLEOTIDE SEQUENCE [LARGE SCALE GENOMIC DNA]</scope>
    <source>
        <strain evidence="1 2">XENO-7</strain>
    </source>
</reference>
<gene>
    <name evidence="1" type="ORF">PSI22_08950</name>
</gene>
<dbReference type="Proteomes" id="UP001214757">
    <property type="component" value="Unassembled WGS sequence"/>
</dbReference>
<comment type="caution">
    <text evidence="1">The sequence shown here is derived from an EMBL/GenBank/DDBJ whole genome shotgun (WGS) entry which is preliminary data.</text>
</comment>
<name>A0ABT5M493_9GAMM</name>
<organism evidence="1 2">
    <name type="scientific">Xenorhabdus aichiensis</name>
    <dbReference type="NCBI Taxonomy" id="3025874"/>
    <lineage>
        <taxon>Bacteria</taxon>
        <taxon>Pseudomonadati</taxon>
        <taxon>Pseudomonadota</taxon>
        <taxon>Gammaproteobacteria</taxon>
        <taxon>Enterobacterales</taxon>
        <taxon>Morganellaceae</taxon>
        <taxon>Xenorhabdus</taxon>
    </lineage>
</organism>
<accession>A0ABT5M493</accession>
<keyword evidence="2" id="KW-1185">Reference proteome</keyword>
<proteinExistence type="predicted"/>
<dbReference type="RefSeq" id="WP_273579445.1">
    <property type="nucleotide sequence ID" value="NZ_JAQRFO010000015.1"/>
</dbReference>
<protein>
    <submittedName>
        <fullName evidence="1">Uncharacterized protein</fullName>
    </submittedName>
</protein>
<evidence type="ECO:0000313" key="1">
    <source>
        <dbReference type="EMBL" id="MDC9621763.1"/>
    </source>
</evidence>
<dbReference type="EMBL" id="JAQRFO010000015">
    <property type="protein sequence ID" value="MDC9621763.1"/>
    <property type="molecule type" value="Genomic_DNA"/>
</dbReference>
<sequence length="60" mass="6840">MHCDRSCCLTFLRVYCWMIEVIIRVGYTFSIADYVGSESKVLMGCCGTKRPEHSLAKSFP</sequence>
<evidence type="ECO:0000313" key="2">
    <source>
        <dbReference type="Proteomes" id="UP001214757"/>
    </source>
</evidence>